<dbReference type="AlphaFoldDB" id="A0A7X8XXW5"/>
<dbReference type="Proteomes" id="UP000585050">
    <property type="component" value="Unassembled WGS sequence"/>
</dbReference>
<sequence>MSRLIYVFLLLIVCALPLEAQNIYQGGNGSGVTLAVHLFKGIDIYGGDSGSGDATIIYDQPFGIQIFQGGTKAGYSSSTVELDELFDLPVELTFFEADVIDKAVELQWQTASELNNKEFDILRSADKKRWETIAKIEGAGNSNVAIDYSWVDSEPYWGTSYYRLIQNDLDGATSYSYILEVKLILDDKDDVLVFPNPFVDEVSINLNRNEQDYLKVYSLSGTHVPYEVMESLDHMIKIKLTDDSKGIFLINALGRKTKLYKQ</sequence>
<accession>A0A7X8XXW5</accession>
<dbReference type="RefSeq" id="WP_168884347.1">
    <property type="nucleotide sequence ID" value="NZ_JABAIL010000007.1"/>
</dbReference>
<proteinExistence type="predicted"/>
<keyword evidence="2" id="KW-1185">Reference proteome</keyword>
<protein>
    <recommendedName>
        <fullName evidence="3">Secretion system C-terminal sorting domain-containing protein</fullName>
    </recommendedName>
</protein>
<evidence type="ECO:0008006" key="3">
    <source>
        <dbReference type="Google" id="ProtNLM"/>
    </source>
</evidence>
<name>A0A7X8XXW5_9BACT</name>
<dbReference type="EMBL" id="JABAIL010000007">
    <property type="protein sequence ID" value="NLR93632.1"/>
    <property type="molecule type" value="Genomic_DNA"/>
</dbReference>
<evidence type="ECO:0000313" key="1">
    <source>
        <dbReference type="EMBL" id="NLR93632.1"/>
    </source>
</evidence>
<reference evidence="1 2" key="1">
    <citation type="submission" date="2020-04" db="EMBL/GenBank/DDBJ databases">
        <title>Flammeovirga sp. SR4, a novel species isolated from seawater.</title>
        <authorList>
            <person name="Wang X."/>
        </authorList>
    </citation>
    <scope>NUCLEOTIDE SEQUENCE [LARGE SCALE GENOMIC DNA]</scope>
    <source>
        <strain evidence="1 2">SR4</strain>
    </source>
</reference>
<gene>
    <name evidence="1" type="ORF">HGP29_20705</name>
</gene>
<organism evidence="1 2">
    <name type="scientific">Flammeovirga agarivorans</name>
    <dbReference type="NCBI Taxonomy" id="2726742"/>
    <lineage>
        <taxon>Bacteria</taxon>
        <taxon>Pseudomonadati</taxon>
        <taxon>Bacteroidota</taxon>
        <taxon>Cytophagia</taxon>
        <taxon>Cytophagales</taxon>
        <taxon>Flammeovirgaceae</taxon>
        <taxon>Flammeovirga</taxon>
    </lineage>
</organism>
<comment type="caution">
    <text evidence="1">The sequence shown here is derived from an EMBL/GenBank/DDBJ whole genome shotgun (WGS) entry which is preliminary data.</text>
</comment>
<evidence type="ECO:0000313" key="2">
    <source>
        <dbReference type="Proteomes" id="UP000585050"/>
    </source>
</evidence>